<gene>
    <name evidence="3" type="ORF">WN985_06790</name>
</gene>
<keyword evidence="3" id="KW-0378">Hydrolase</keyword>
<name>A0ABZ3BJF6_BURPY</name>
<organism evidence="3 4">
    <name type="scientific">Burkholderia pyrrocinia</name>
    <name type="common">Pseudomonas pyrrocinia</name>
    <dbReference type="NCBI Taxonomy" id="60550"/>
    <lineage>
        <taxon>Bacteria</taxon>
        <taxon>Pseudomonadati</taxon>
        <taxon>Pseudomonadota</taxon>
        <taxon>Betaproteobacteria</taxon>
        <taxon>Burkholderiales</taxon>
        <taxon>Burkholderiaceae</taxon>
        <taxon>Burkholderia</taxon>
        <taxon>Burkholderia cepacia complex</taxon>
    </lineage>
</organism>
<feature type="domain" description="Fumarylacetoacetase-like C-terminal" evidence="2">
    <location>
        <begin position="28"/>
        <end position="225"/>
    </location>
</feature>
<accession>A0ABZ3BJF6</accession>
<dbReference type="PANTHER" id="PTHR11820">
    <property type="entry name" value="ACYLPYRUVASE"/>
    <property type="match status" value="1"/>
</dbReference>
<dbReference type="Pfam" id="PF01557">
    <property type="entry name" value="FAA_hydrolase"/>
    <property type="match status" value="1"/>
</dbReference>
<dbReference type="RefSeq" id="WP_342309268.1">
    <property type="nucleotide sequence ID" value="NZ_CP150849.1"/>
</dbReference>
<proteinExistence type="predicted"/>
<dbReference type="PANTHER" id="PTHR11820:SF90">
    <property type="entry name" value="FLUTATHIONE S-TRANSFERASE"/>
    <property type="match status" value="1"/>
</dbReference>
<evidence type="ECO:0000313" key="3">
    <source>
        <dbReference type="EMBL" id="WZW55366.1"/>
    </source>
</evidence>
<keyword evidence="1" id="KW-0479">Metal-binding</keyword>
<evidence type="ECO:0000256" key="1">
    <source>
        <dbReference type="ARBA" id="ARBA00022723"/>
    </source>
</evidence>
<dbReference type="GO" id="GO:0016787">
    <property type="term" value="F:hydrolase activity"/>
    <property type="evidence" value="ECO:0007669"/>
    <property type="project" value="UniProtKB-KW"/>
</dbReference>
<evidence type="ECO:0000259" key="2">
    <source>
        <dbReference type="Pfam" id="PF01557"/>
    </source>
</evidence>
<reference evidence="3 4" key="1">
    <citation type="submission" date="2024-04" db="EMBL/GenBank/DDBJ databases">
        <title>Biological Control Activity of Plant Growth Promoting Rhizobacteria Burkholderia pyrrocinia BX1 against Tobacco black shank Introduction Tobacco black shank (TBS) caused by the oomycete Phytophthora. nicotianae (P. nicotianae) has become a destructive soil.</title>
        <authorList>
            <person name="Liu X."/>
            <person name="Shu C."/>
        </authorList>
    </citation>
    <scope>NUCLEOTIDE SEQUENCE [LARGE SCALE GENOMIC DNA]</scope>
    <source>
        <strain evidence="3 4">BX1</strain>
    </source>
</reference>
<dbReference type="EMBL" id="CP150849">
    <property type="protein sequence ID" value="WZW55366.1"/>
    <property type="molecule type" value="Genomic_DNA"/>
</dbReference>
<keyword evidence="4" id="KW-1185">Reference proteome</keyword>
<sequence>MTDYVIPFDAPASLPVRGLAARFPVRRIYCVGRNYSEHVREMGGDPEREQPFFFQKPTDAIVEDGQVVPYPGCTHDFQHEVELLLAIDEGGADIPVERALRHVYAIGVAIDLTRRDVQVDARKTGRPWEIGKSFDHSAPCSELVPIAPGAVPASGRIALRVNGAVRQEGDLAQMVWSSAEIIHHLSTQYELRPGDLIMTGTPAGVGPLRRGDLIDATLEGIASLSISIV</sequence>
<evidence type="ECO:0000313" key="4">
    <source>
        <dbReference type="Proteomes" id="UP001484179"/>
    </source>
</evidence>
<dbReference type="Gene3D" id="3.90.850.10">
    <property type="entry name" value="Fumarylacetoacetase-like, C-terminal domain"/>
    <property type="match status" value="1"/>
</dbReference>
<protein>
    <submittedName>
        <fullName evidence="3">Fumarylacetoacetate hydrolase family protein</fullName>
    </submittedName>
</protein>
<dbReference type="Proteomes" id="UP001484179">
    <property type="component" value="Chromosome 1"/>
</dbReference>
<dbReference type="InterPro" id="IPR036663">
    <property type="entry name" value="Fumarylacetoacetase_C_sf"/>
</dbReference>
<dbReference type="SUPFAM" id="SSF56529">
    <property type="entry name" value="FAH"/>
    <property type="match status" value="1"/>
</dbReference>
<dbReference type="InterPro" id="IPR011234">
    <property type="entry name" value="Fumarylacetoacetase-like_C"/>
</dbReference>